<reference evidence="1 2" key="1">
    <citation type="submission" date="2016-10" db="EMBL/GenBank/DDBJ databases">
        <authorList>
            <person name="Varghese N."/>
            <person name="Submissions S."/>
        </authorList>
    </citation>
    <scope>NUCLEOTIDE SEQUENCE [LARGE SCALE GENOMIC DNA]</scope>
    <source>
        <strain evidence="1 2">DSM 25353</strain>
    </source>
</reference>
<protein>
    <submittedName>
        <fullName evidence="1">Uncharacterized protein</fullName>
    </submittedName>
</protein>
<name>A0A8X8LCJ3_9BACT</name>
<organism evidence="1 2">
    <name type="scientific">Hydrobacter penzbergensis</name>
    <dbReference type="NCBI Taxonomy" id="1235997"/>
    <lineage>
        <taxon>Bacteria</taxon>
        <taxon>Pseudomonadati</taxon>
        <taxon>Bacteroidota</taxon>
        <taxon>Chitinophagia</taxon>
        <taxon>Chitinophagales</taxon>
        <taxon>Chitinophagaceae</taxon>
        <taxon>Hydrobacter</taxon>
    </lineage>
</organism>
<accession>A0A8X8LCJ3</accession>
<gene>
    <name evidence="1" type="ORF">SAMN05444410_1021</name>
</gene>
<keyword evidence="2" id="KW-1185">Reference proteome</keyword>
<dbReference type="Proteomes" id="UP000198711">
    <property type="component" value="Unassembled WGS sequence"/>
</dbReference>
<sequence>MALKPFVDNRFRKCVFYFFKFIWNCVETVYLCNPFVKKAGWFLEVWGRKKVKKELR</sequence>
<dbReference type="EMBL" id="FNNO01000002">
    <property type="protein sequence ID" value="SDW32754.1"/>
    <property type="molecule type" value="Genomic_DNA"/>
</dbReference>
<evidence type="ECO:0000313" key="1">
    <source>
        <dbReference type="EMBL" id="SDW32754.1"/>
    </source>
</evidence>
<proteinExistence type="predicted"/>
<evidence type="ECO:0000313" key="2">
    <source>
        <dbReference type="Proteomes" id="UP000198711"/>
    </source>
</evidence>
<comment type="caution">
    <text evidence="1">The sequence shown here is derived from an EMBL/GenBank/DDBJ whole genome shotgun (WGS) entry which is preliminary data.</text>
</comment>
<dbReference type="AlphaFoldDB" id="A0A8X8LCJ3"/>